<evidence type="ECO:0000256" key="4">
    <source>
        <dbReference type="ARBA" id="ARBA00022801"/>
    </source>
</evidence>
<evidence type="ECO:0000313" key="10">
    <source>
        <dbReference type="Proteomes" id="UP001141552"/>
    </source>
</evidence>
<dbReference type="AlphaFoldDB" id="A0A9Q0FXM2"/>
<evidence type="ECO:0000256" key="8">
    <source>
        <dbReference type="RuleBase" id="RU004335"/>
    </source>
</evidence>
<dbReference type="SUPFAM" id="SSF51445">
    <property type="entry name" value="(Trans)glycosidases"/>
    <property type="match status" value="1"/>
</dbReference>
<dbReference type="InterPro" id="IPR000490">
    <property type="entry name" value="Glyco_hydro_17"/>
</dbReference>
<dbReference type="GO" id="GO:0042973">
    <property type="term" value="F:glucan endo-1,3-beta-D-glucosidase activity"/>
    <property type="evidence" value="ECO:0007669"/>
    <property type="project" value="UniProtKB-EC"/>
</dbReference>
<dbReference type="InterPro" id="IPR044965">
    <property type="entry name" value="Glyco_hydro_17_plant"/>
</dbReference>
<dbReference type="GO" id="GO:0005975">
    <property type="term" value="P:carbohydrate metabolic process"/>
    <property type="evidence" value="ECO:0007669"/>
    <property type="project" value="InterPro"/>
</dbReference>
<gene>
    <name evidence="9" type="ORF">Tsubulata_044118</name>
</gene>
<name>A0A9Q0FXM2_9ROSI</name>
<evidence type="ECO:0000256" key="5">
    <source>
        <dbReference type="ARBA" id="ARBA00023295"/>
    </source>
</evidence>
<evidence type="ECO:0000256" key="2">
    <source>
        <dbReference type="ARBA" id="ARBA00008773"/>
    </source>
</evidence>
<reference evidence="9" key="1">
    <citation type="submission" date="2022-02" db="EMBL/GenBank/DDBJ databases">
        <authorList>
            <person name="Henning P.M."/>
            <person name="McCubbin A.G."/>
            <person name="Shore J.S."/>
        </authorList>
    </citation>
    <scope>NUCLEOTIDE SEQUENCE</scope>
    <source>
        <strain evidence="9">F60SS</strain>
        <tissue evidence="9">Leaves</tissue>
    </source>
</reference>
<reference evidence="9" key="2">
    <citation type="journal article" date="2023" name="Plants (Basel)">
        <title>Annotation of the Turnera subulata (Passifloraceae) Draft Genome Reveals the S-Locus Evolved after the Divergence of Turneroideae from Passifloroideae in a Stepwise Manner.</title>
        <authorList>
            <person name="Henning P.M."/>
            <person name="Roalson E.H."/>
            <person name="Mir W."/>
            <person name="McCubbin A.G."/>
            <person name="Shore J.S."/>
        </authorList>
    </citation>
    <scope>NUCLEOTIDE SEQUENCE</scope>
    <source>
        <strain evidence="9">F60SS</strain>
    </source>
</reference>
<organism evidence="9 10">
    <name type="scientific">Turnera subulata</name>
    <dbReference type="NCBI Taxonomy" id="218843"/>
    <lineage>
        <taxon>Eukaryota</taxon>
        <taxon>Viridiplantae</taxon>
        <taxon>Streptophyta</taxon>
        <taxon>Embryophyta</taxon>
        <taxon>Tracheophyta</taxon>
        <taxon>Spermatophyta</taxon>
        <taxon>Magnoliopsida</taxon>
        <taxon>eudicotyledons</taxon>
        <taxon>Gunneridae</taxon>
        <taxon>Pentapetalae</taxon>
        <taxon>rosids</taxon>
        <taxon>fabids</taxon>
        <taxon>Malpighiales</taxon>
        <taxon>Passifloraceae</taxon>
        <taxon>Turnera</taxon>
    </lineage>
</organism>
<sequence>MRSTKSKEASKAVGSVGVNYGRIADNLPSVVKVVQLIKSQGLERVKVYDTDPAILRALSGTGIKVTVDLPNEFLPTADLEEAHMDEYLQI</sequence>
<keyword evidence="10" id="KW-1185">Reference proteome</keyword>
<evidence type="ECO:0000256" key="6">
    <source>
        <dbReference type="ARBA" id="ARBA00033335"/>
    </source>
</evidence>
<proteinExistence type="inferred from homology"/>
<dbReference type="EMBL" id="JAKUCV010003625">
    <property type="protein sequence ID" value="KAJ4838176.1"/>
    <property type="molecule type" value="Genomic_DNA"/>
</dbReference>
<comment type="caution">
    <text evidence="9">The sequence shown here is derived from an EMBL/GenBank/DDBJ whole genome shotgun (WGS) entry which is preliminary data.</text>
</comment>
<keyword evidence="5" id="KW-0326">Glycosidase</keyword>
<evidence type="ECO:0000256" key="1">
    <source>
        <dbReference type="ARBA" id="ARBA00000382"/>
    </source>
</evidence>
<dbReference type="PANTHER" id="PTHR32227">
    <property type="entry name" value="GLUCAN ENDO-1,3-BETA-GLUCOSIDASE BG1-RELATED-RELATED"/>
    <property type="match status" value="1"/>
</dbReference>
<comment type="similarity">
    <text evidence="2 8">Belongs to the glycosyl hydrolase 17 family.</text>
</comment>
<evidence type="ECO:0000256" key="3">
    <source>
        <dbReference type="ARBA" id="ARBA00012780"/>
    </source>
</evidence>
<keyword evidence="4" id="KW-0378">Hydrolase</keyword>
<evidence type="ECO:0000313" key="9">
    <source>
        <dbReference type="EMBL" id="KAJ4838176.1"/>
    </source>
</evidence>
<dbReference type="Gene3D" id="3.20.20.80">
    <property type="entry name" value="Glycosidases"/>
    <property type="match status" value="1"/>
</dbReference>
<dbReference type="InterPro" id="IPR017853">
    <property type="entry name" value="GH"/>
</dbReference>
<dbReference type="EC" id="3.2.1.39" evidence="3"/>
<accession>A0A9Q0FXM2</accession>
<dbReference type="OrthoDB" id="1938138at2759"/>
<dbReference type="Pfam" id="PF00332">
    <property type="entry name" value="Glyco_hydro_17"/>
    <property type="match status" value="1"/>
</dbReference>
<dbReference type="Proteomes" id="UP001141552">
    <property type="component" value="Unassembled WGS sequence"/>
</dbReference>
<evidence type="ECO:0000256" key="7">
    <source>
        <dbReference type="ARBA" id="ARBA00033417"/>
    </source>
</evidence>
<comment type="catalytic activity">
    <reaction evidence="1">
        <text>Hydrolysis of (1-&gt;3)-beta-D-glucosidic linkages in (1-&gt;3)-beta-D-glucans.</text>
        <dbReference type="EC" id="3.2.1.39"/>
    </reaction>
</comment>
<protein>
    <recommendedName>
        <fullName evidence="3">glucan endo-1,3-beta-D-glucosidase</fullName>
        <ecNumber evidence="3">3.2.1.39</ecNumber>
    </recommendedName>
    <alternativeName>
        <fullName evidence="6">(1-&gt;3)-beta-glucan endohydrolase</fullName>
    </alternativeName>
    <alternativeName>
        <fullName evidence="7">Beta-1,3-endoglucanase</fullName>
    </alternativeName>
</protein>